<evidence type="ECO:0000256" key="2">
    <source>
        <dbReference type="ARBA" id="ARBA00022801"/>
    </source>
</evidence>
<keyword evidence="2 5" id="KW-0378">Hydrolase</keyword>
<dbReference type="InterPro" id="IPR003778">
    <property type="entry name" value="CT_A_B"/>
</dbReference>
<dbReference type="OrthoDB" id="9768696at2"/>
<dbReference type="NCBIfam" id="TIGR00724">
    <property type="entry name" value="urea_amlyse_rel"/>
    <property type="match status" value="1"/>
</dbReference>
<protein>
    <submittedName>
        <fullName evidence="5">Allophanate hydrolase</fullName>
    </submittedName>
</protein>
<evidence type="ECO:0000313" key="5">
    <source>
        <dbReference type="EMBL" id="TWF58695.1"/>
    </source>
</evidence>
<organism evidence="5 6">
    <name type="scientific">Neorhizobium alkalisoli</name>
    <dbReference type="NCBI Taxonomy" id="528178"/>
    <lineage>
        <taxon>Bacteria</taxon>
        <taxon>Pseudomonadati</taxon>
        <taxon>Pseudomonadota</taxon>
        <taxon>Alphaproteobacteria</taxon>
        <taxon>Hyphomicrobiales</taxon>
        <taxon>Rhizobiaceae</taxon>
        <taxon>Rhizobium/Agrobacterium group</taxon>
        <taxon>Neorhizobium</taxon>
    </lineage>
</organism>
<dbReference type="AlphaFoldDB" id="A0A561R7W9"/>
<evidence type="ECO:0000256" key="1">
    <source>
        <dbReference type="ARBA" id="ARBA00022741"/>
    </source>
</evidence>
<accession>A0A561R7W9</accession>
<dbReference type="EMBL" id="VIWP01000001">
    <property type="protein sequence ID" value="TWF58695.1"/>
    <property type="molecule type" value="Genomic_DNA"/>
</dbReference>
<keyword evidence="6" id="KW-1185">Reference proteome</keyword>
<sequence>MTAILSIHRAGPLMSVQDSGRYGYRSRGVSTSGAVDRDAHAIANALVGNEPGAAAIEFALIGGSFSADRDVLIAVTGGNCPVEISGKPVHTWESHLLPAGETLTIGALRGAVWGYLAISGGIAIPEVLGSRSTHLRTGLGGLDGKTLATGDNLPLGEAGKLKPKTLGVPYLRSHAPICIVPGPQDDYFDEEAWKTFLRQPYRTTASRDRMAMVLDGPALKAFKGHDIVSDATVVGSIQVPGSGKPIVLSADGQTTGGYPKIATIASFDLARLAQLPSGQEFMFRAISADMAEELAIHAEDRLAAVIGGLKKRKG</sequence>
<comment type="caution">
    <text evidence="5">The sequence shown here is derived from an EMBL/GenBank/DDBJ whole genome shotgun (WGS) entry which is preliminary data.</text>
</comment>
<gene>
    <name evidence="5" type="ORF">FHW37_101499</name>
</gene>
<dbReference type="PANTHER" id="PTHR43309:SF5">
    <property type="entry name" value="5-OXOPROLINASE SUBUNIT C"/>
    <property type="match status" value="1"/>
</dbReference>
<keyword evidence="1" id="KW-0547">Nucleotide-binding</keyword>
<proteinExistence type="predicted"/>
<dbReference type="GO" id="GO:0016787">
    <property type="term" value="F:hydrolase activity"/>
    <property type="evidence" value="ECO:0007669"/>
    <property type="project" value="UniProtKB-KW"/>
</dbReference>
<dbReference type="Gene3D" id="2.40.100.10">
    <property type="entry name" value="Cyclophilin-like"/>
    <property type="match status" value="1"/>
</dbReference>
<dbReference type="GO" id="GO:0005524">
    <property type="term" value="F:ATP binding"/>
    <property type="evidence" value="ECO:0007669"/>
    <property type="project" value="UniProtKB-KW"/>
</dbReference>
<dbReference type="RefSeq" id="WP_145632043.1">
    <property type="nucleotide sequence ID" value="NZ_VIWP01000001.1"/>
</dbReference>
<dbReference type="InterPro" id="IPR029000">
    <property type="entry name" value="Cyclophilin-like_dom_sf"/>
</dbReference>
<dbReference type="PANTHER" id="PTHR43309">
    <property type="entry name" value="5-OXOPROLINASE SUBUNIT C"/>
    <property type="match status" value="1"/>
</dbReference>
<name>A0A561R7W9_9HYPH</name>
<reference evidence="5 6" key="1">
    <citation type="submission" date="2019-06" db="EMBL/GenBank/DDBJ databases">
        <title>Sorghum-associated microbial communities from plants grown in Nebraska, USA.</title>
        <authorList>
            <person name="Schachtman D."/>
        </authorList>
    </citation>
    <scope>NUCLEOTIDE SEQUENCE [LARGE SCALE GENOMIC DNA]</scope>
    <source>
        <strain evidence="5 6">1225</strain>
    </source>
</reference>
<feature type="domain" description="Carboxyltransferase" evidence="4">
    <location>
        <begin position="26"/>
        <end position="302"/>
    </location>
</feature>
<dbReference type="Pfam" id="PF02626">
    <property type="entry name" value="CT_A_B"/>
    <property type="match status" value="1"/>
</dbReference>
<dbReference type="InterPro" id="IPR052708">
    <property type="entry name" value="PxpC"/>
</dbReference>
<dbReference type="SMART" id="SM00797">
    <property type="entry name" value="AHS2"/>
    <property type="match status" value="1"/>
</dbReference>
<keyword evidence="3" id="KW-0067">ATP-binding</keyword>
<dbReference type="Proteomes" id="UP000320653">
    <property type="component" value="Unassembled WGS sequence"/>
</dbReference>
<evidence type="ECO:0000259" key="4">
    <source>
        <dbReference type="SMART" id="SM00797"/>
    </source>
</evidence>
<evidence type="ECO:0000313" key="6">
    <source>
        <dbReference type="Proteomes" id="UP000320653"/>
    </source>
</evidence>
<dbReference type="SUPFAM" id="SSF50891">
    <property type="entry name" value="Cyclophilin-like"/>
    <property type="match status" value="1"/>
</dbReference>
<evidence type="ECO:0000256" key="3">
    <source>
        <dbReference type="ARBA" id="ARBA00022840"/>
    </source>
</evidence>